<feature type="compositionally biased region" description="Acidic residues" evidence="1">
    <location>
        <begin position="212"/>
        <end position="225"/>
    </location>
</feature>
<sequence>MADTESSTPTARAALMNNRTNSASVLSPKGILKNKIGPQESRSPHLTWDEPNLALNDLNRDSTMKITEPKTPFVRYNAETDEVMDLESIPDFDLGRASSSSSSSQHQASAVHEEPMATDDDQSQNPSSSMRRFSSSSSRRGSGSTERRQVLVQPPVGPSSTAGDDALDDEEDEADLDPDARAKHDAFVRARKGHYGNEAEAMKKARELAEREEIESEATVDESDQLSDSSKSESAPTVPNGV</sequence>
<comment type="caution">
    <text evidence="2">The sequence shown here is derived from an EMBL/GenBank/DDBJ whole genome shotgun (WGS) entry which is preliminary data.</text>
</comment>
<gene>
    <name evidence="2" type="ORF">PGT21_026661</name>
</gene>
<dbReference type="GO" id="GO:0004864">
    <property type="term" value="F:protein phosphatase inhibitor activity"/>
    <property type="evidence" value="ECO:0007669"/>
    <property type="project" value="InterPro"/>
</dbReference>
<dbReference type="Pfam" id="PF04979">
    <property type="entry name" value="IPP-2"/>
    <property type="match status" value="1"/>
</dbReference>
<protein>
    <recommendedName>
        <fullName evidence="4">Protein phosphatase inhibitor 2 (IPP-2)</fullName>
    </recommendedName>
</protein>
<dbReference type="OrthoDB" id="551302at2759"/>
<dbReference type="GO" id="GO:0009966">
    <property type="term" value="P:regulation of signal transduction"/>
    <property type="evidence" value="ECO:0007669"/>
    <property type="project" value="InterPro"/>
</dbReference>
<evidence type="ECO:0000313" key="2">
    <source>
        <dbReference type="EMBL" id="KAA1101638.1"/>
    </source>
</evidence>
<feature type="compositionally biased region" description="Basic and acidic residues" evidence="1">
    <location>
        <begin position="195"/>
        <end position="211"/>
    </location>
</feature>
<dbReference type="EMBL" id="VSWC01000053">
    <property type="protein sequence ID" value="KAA1101638.1"/>
    <property type="molecule type" value="Genomic_DNA"/>
</dbReference>
<dbReference type="PANTHER" id="PTHR12398:SF20">
    <property type="entry name" value="PROTEIN PHOSPHATASE 1 REGULATORY INHIBITOR SUBUNIT 2"/>
    <property type="match status" value="1"/>
</dbReference>
<dbReference type="InterPro" id="IPR007062">
    <property type="entry name" value="PPI-2"/>
</dbReference>
<feature type="compositionally biased region" description="Low complexity" evidence="1">
    <location>
        <begin position="97"/>
        <end position="110"/>
    </location>
</feature>
<name>A0A5B0PM51_PUCGR</name>
<feature type="compositionally biased region" description="Acidic residues" evidence="1">
    <location>
        <begin position="79"/>
        <end position="90"/>
    </location>
</feature>
<dbReference type="Proteomes" id="UP000324748">
    <property type="component" value="Unassembled WGS sequence"/>
</dbReference>
<feature type="compositionally biased region" description="Low complexity" evidence="1">
    <location>
        <begin position="127"/>
        <end position="144"/>
    </location>
</feature>
<evidence type="ECO:0000256" key="1">
    <source>
        <dbReference type="SAM" id="MobiDB-lite"/>
    </source>
</evidence>
<evidence type="ECO:0000313" key="3">
    <source>
        <dbReference type="Proteomes" id="UP000324748"/>
    </source>
</evidence>
<keyword evidence="3" id="KW-1185">Reference proteome</keyword>
<feature type="region of interest" description="Disordered" evidence="1">
    <location>
        <begin position="1"/>
        <end position="242"/>
    </location>
</feature>
<dbReference type="PANTHER" id="PTHR12398">
    <property type="entry name" value="PROTEIN PHOSPHATASE INHIBITOR"/>
    <property type="match status" value="1"/>
</dbReference>
<proteinExistence type="predicted"/>
<dbReference type="AlphaFoldDB" id="A0A5B0PM51"/>
<feature type="compositionally biased region" description="Acidic residues" evidence="1">
    <location>
        <begin position="165"/>
        <end position="177"/>
    </location>
</feature>
<organism evidence="2 3">
    <name type="scientific">Puccinia graminis f. sp. tritici</name>
    <dbReference type="NCBI Taxonomy" id="56615"/>
    <lineage>
        <taxon>Eukaryota</taxon>
        <taxon>Fungi</taxon>
        <taxon>Dikarya</taxon>
        <taxon>Basidiomycota</taxon>
        <taxon>Pucciniomycotina</taxon>
        <taxon>Pucciniomycetes</taxon>
        <taxon>Pucciniales</taxon>
        <taxon>Pucciniaceae</taxon>
        <taxon>Puccinia</taxon>
    </lineage>
</organism>
<feature type="compositionally biased region" description="Polar residues" evidence="1">
    <location>
        <begin position="1"/>
        <end position="10"/>
    </location>
</feature>
<accession>A0A5B0PM51</accession>
<feature type="compositionally biased region" description="Basic and acidic residues" evidence="1">
    <location>
        <begin position="178"/>
        <end position="188"/>
    </location>
</feature>
<evidence type="ECO:0008006" key="4">
    <source>
        <dbReference type="Google" id="ProtNLM"/>
    </source>
</evidence>
<reference evidence="2 3" key="1">
    <citation type="submission" date="2019-05" db="EMBL/GenBank/DDBJ databases">
        <title>Emergence of the Ug99 lineage of the wheat stem rust pathogen through somatic hybridization.</title>
        <authorList>
            <person name="Li F."/>
            <person name="Upadhyaya N.M."/>
            <person name="Sperschneider J."/>
            <person name="Matny O."/>
            <person name="Nguyen-Phuc H."/>
            <person name="Mago R."/>
            <person name="Raley C."/>
            <person name="Miller M.E."/>
            <person name="Silverstein K.A.T."/>
            <person name="Henningsen E."/>
            <person name="Hirsch C.D."/>
            <person name="Visser B."/>
            <person name="Pretorius Z.A."/>
            <person name="Steffenson B.J."/>
            <person name="Schwessinger B."/>
            <person name="Dodds P.N."/>
            <person name="Figueroa M."/>
        </authorList>
    </citation>
    <scope>NUCLEOTIDE SEQUENCE [LARGE SCALE GENOMIC DNA]</scope>
    <source>
        <strain evidence="2">21-0</strain>
    </source>
</reference>